<dbReference type="PANTHER" id="PTHR48078">
    <property type="entry name" value="THREONINE DEHYDRATASE, MITOCHONDRIAL-RELATED"/>
    <property type="match status" value="1"/>
</dbReference>
<comment type="catalytic activity">
    <reaction evidence="7">
        <text>L-serine = pyruvate + NH4(+)</text>
        <dbReference type="Rhea" id="RHEA:19169"/>
        <dbReference type="ChEBI" id="CHEBI:15361"/>
        <dbReference type="ChEBI" id="CHEBI:28938"/>
        <dbReference type="ChEBI" id="CHEBI:33384"/>
        <dbReference type="EC" id="4.3.1.17"/>
    </reaction>
</comment>
<keyword evidence="9" id="KW-1185">Reference proteome</keyword>
<dbReference type="Gene3D" id="3.40.50.1100">
    <property type="match status" value="2"/>
</dbReference>
<keyword evidence="3" id="KW-0663">Pyridoxal phosphate</keyword>
<accession>A0ABM0MCZ4</accession>
<comment type="cofactor">
    <cofactor evidence="1">
        <name>pyridoxal 5'-phosphate</name>
        <dbReference type="ChEBI" id="CHEBI:597326"/>
    </cofactor>
</comment>
<dbReference type="PANTHER" id="PTHR48078:SF6">
    <property type="entry name" value="L-THREONINE DEHYDRATASE CATABOLIC TDCB"/>
    <property type="match status" value="1"/>
</dbReference>
<evidence type="ECO:0000313" key="10">
    <source>
        <dbReference type="RefSeq" id="XP_006817885.1"/>
    </source>
</evidence>
<keyword evidence="4" id="KW-0456">Lyase</keyword>
<dbReference type="InterPro" id="IPR000634">
    <property type="entry name" value="Ser/Thr_deHydtase_PyrdxlP-BS"/>
</dbReference>
<dbReference type="InterPro" id="IPR036052">
    <property type="entry name" value="TrpB-like_PALP_sf"/>
</dbReference>
<feature type="domain" description="Tryptophan synthase beta chain-like PALP" evidence="8">
    <location>
        <begin position="20"/>
        <end position="92"/>
    </location>
</feature>
<sequence length="98" mass="11048">MNNVMNIHESVLDAPQRIYTHLKKTPLEFSDQLSDITNARVFLKLEFEQITHSFKARGAFNKIIKLVESGQEARLKKTGLIITSTGNAGIAYVSWVTI</sequence>
<organism evidence="9 10">
    <name type="scientific">Saccoglossus kowalevskii</name>
    <name type="common">Acorn worm</name>
    <dbReference type="NCBI Taxonomy" id="10224"/>
    <lineage>
        <taxon>Eukaryota</taxon>
        <taxon>Metazoa</taxon>
        <taxon>Hemichordata</taxon>
        <taxon>Enteropneusta</taxon>
        <taxon>Harrimaniidae</taxon>
        <taxon>Saccoglossus</taxon>
    </lineage>
</organism>
<dbReference type="EC" id="4.3.1.17" evidence="2"/>
<evidence type="ECO:0000313" key="9">
    <source>
        <dbReference type="Proteomes" id="UP000694865"/>
    </source>
</evidence>
<dbReference type="RefSeq" id="XP_006817885.1">
    <property type="nucleotide sequence ID" value="XM_006817822.1"/>
</dbReference>
<evidence type="ECO:0000256" key="7">
    <source>
        <dbReference type="ARBA" id="ARBA00049406"/>
    </source>
</evidence>
<dbReference type="PROSITE" id="PS00165">
    <property type="entry name" value="DEHYDRATASE_SER_THR"/>
    <property type="match status" value="1"/>
</dbReference>
<dbReference type="Pfam" id="PF00291">
    <property type="entry name" value="PALP"/>
    <property type="match status" value="1"/>
</dbReference>
<dbReference type="GeneID" id="102801085"/>
<evidence type="ECO:0000256" key="5">
    <source>
        <dbReference type="ARBA" id="ARBA00041766"/>
    </source>
</evidence>
<evidence type="ECO:0000256" key="3">
    <source>
        <dbReference type="ARBA" id="ARBA00022898"/>
    </source>
</evidence>
<dbReference type="InterPro" id="IPR001926">
    <property type="entry name" value="TrpB-like_PALP"/>
</dbReference>
<dbReference type="InterPro" id="IPR050147">
    <property type="entry name" value="Ser/Thr_Dehydratase"/>
</dbReference>
<evidence type="ECO:0000259" key="8">
    <source>
        <dbReference type="Pfam" id="PF00291"/>
    </source>
</evidence>
<evidence type="ECO:0000256" key="6">
    <source>
        <dbReference type="ARBA" id="ARBA00042605"/>
    </source>
</evidence>
<dbReference type="SUPFAM" id="SSF53686">
    <property type="entry name" value="Tryptophan synthase beta subunit-like PLP-dependent enzymes"/>
    <property type="match status" value="1"/>
</dbReference>
<name>A0ABM0MCZ4_SACKO</name>
<proteinExistence type="predicted"/>
<gene>
    <name evidence="10" type="primary">LOC102801085</name>
</gene>
<protein>
    <recommendedName>
        <fullName evidence="2">L-serine ammonia-lyase</fullName>
        <ecNumber evidence="2">4.3.1.17</ecNumber>
    </recommendedName>
    <alternativeName>
        <fullName evidence="5">L-serine deaminase</fullName>
    </alternativeName>
    <alternativeName>
        <fullName evidence="6">L-threonine dehydratase</fullName>
    </alternativeName>
</protein>
<reference evidence="10" key="1">
    <citation type="submission" date="2025-08" db="UniProtKB">
        <authorList>
            <consortium name="RefSeq"/>
        </authorList>
    </citation>
    <scope>IDENTIFICATION</scope>
    <source>
        <tissue evidence="10">Testes</tissue>
    </source>
</reference>
<evidence type="ECO:0000256" key="4">
    <source>
        <dbReference type="ARBA" id="ARBA00023239"/>
    </source>
</evidence>
<dbReference type="Proteomes" id="UP000694865">
    <property type="component" value="Unplaced"/>
</dbReference>
<evidence type="ECO:0000256" key="1">
    <source>
        <dbReference type="ARBA" id="ARBA00001933"/>
    </source>
</evidence>
<evidence type="ECO:0000256" key="2">
    <source>
        <dbReference type="ARBA" id="ARBA00012093"/>
    </source>
</evidence>